<reference evidence="3 4" key="1">
    <citation type="journal article" date="2013" name="Nature">
        <title>Insights into bilaterian evolution from three spiralian genomes.</title>
        <authorList>
            <person name="Simakov O."/>
            <person name="Marletaz F."/>
            <person name="Cho S.J."/>
            <person name="Edsinger-Gonzales E."/>
            <person name="Havlak P."/>
            <person name="Hellsten U."/>
            <person name="Kuo D.H."/>
            <person name="Larsson T."/>
            <person name="Lv J."/>
            <person name="Arendt D."/>
            <person name="Savage R."/>
            <person name="Osoegawa K."/>
            <person name="de Jong P."/>
            <person name="Grimwood J."/>
            <person name="Chapman J.A."/>
            <person name="Shapiro H."/>
            <person name="Aerts A."/>
            <person name="Otillar R.P."/>
            <person name="Terry A.Y."/>
            <person name="Boore J.L."/>
            <person name="Grigoriev I.V."/>
            <person name="Lindberg D.R."/>
            <person name="Seaver E.C."/>
            <person name="Weisblat D.A."/>
            <person name="Putnam N.H."/>
            <person name="Rokhsar D.S."/>
        </authorList>
    </citation>
    <scope>NUCLEOTIDE SEQUENCE [LARGE SCALE GENOMIC DNA]</scope>
</reference>
<dbReference type="SUPFAM" id="SSF57196">
    <property type="entry name" value="EGF/Laminin"/>
    <property type="match status" value="1"/>
</dbReference>
<dbReference type="HOGENOM" id="CLU_1798640_0_0_1"/>
<keyword evidence="4" id="KW-1185">Reference proteome</keyword>
<dbReference type="Proteomes" id="UP000030746">
    <property type="component" value="Unassembled WGS sequence"/>
</dbReference>
<name>V3ZDU1_LOTGI</name>
<dbReference type="AlphaFoldDB" id="V3ZDU1"/>
<dbReference type="GeneID" id="20241356"/>
<protein>
    <recommendedName>
        <fullName evidence="2">EGF-like domain-containing protein</fullName>
    </recommendedName>
</protein>
<dbReference type="EMBL" id="KB203992">
    <property type="protein sequence ID" value="ESO82217.1"/>
    <property type="molecule type" value="Genomic_DNA"/>
</dbReference>
<organism evidence="3 4">
    <name type="scientific">Lottia gigantea</name>
    <name type="common">Giant owl limpet</name>
    <dbReference type="NCBI Taxonomy" id="225164"/>
    <lineage>
        <taxon>Eukaryota</taxon>
        <taxon>Metazoa</taxon>
        <taxon>Spiralia</taxon>
        <taxon>Lophotrochozoa</taxon>
        <taxon>Mollusca</taxon>
        <taxon>Gastropoda</taxon>
        <taxon>Patellogastropoda</taxon>
        <taxon>Lottioidea</taxon>
        <taxon>Lottiidae</taxon>
        <taxon>Lottia</taxon>
    </lineage>
</organism>
<gene>
    <name evidence="3" type="ORF">LOTGIDRAFT_170260</name>
</gene>
<dbReference type="RefSeq" id="XP_009067132.1">
    <property type="nucleotide sequence ID" value="XM_009068884.1"/>
</dbReference>
<evidence type="ECO:0000313" key="4">
    <source>
        <dbReference type="Proteomes" id="UP000030746"/>
    </source>
</evidence>
<dbReference type="PROSITE" id="PS00022">
    <property type="entry name" value="EGF_1"/>
    <property type="match status" value="1"/>
</dbReference>
<accession>V3ZDU1</accession>
<dbReference type="KEGG" id="lgi:LOTGIDRAFT_170260"/>
<dbReference type="InterPro" id="IPR000742">
    <property type="entry name" value="EGF"/>
</dbReference>
<feature type="chain" id="PRO_5004715800" description="EGF-like domain-containing protein" evidence="1">
    <location>
        <begin position="20"/>
        <end position="144"/>
    </location>
</feature>
<feature type="signal peptide" evidence="1">
    <location>
        <begin position="1"/>
        <end position="19"/>
    </location>
</feature>
<feature type="domain" description="EGF-like" evidence="2">
    <location>
        <begin position="117"/>
        <end position="128"/>
    </location>
</feature>
<dbReference type="CTD" id="20241356"/>
<dbReference type="Gene3D" id="2.10.25.10">
    <property type="entry name" value="Laminin"/>
    <property type="match status" value="1"/>
</dbReference>
<sequence length="144" mass="16750">MKLFFGIVLMNLGLVAVDCGQRFWRMKECDHKRFQLGDTPELKSKTKYHCVKMCQDEAECLTIFFDGTHGRCYKFDKLPKSTCHNLVEYYSGKNHEFLYKGIQCKNGGTASEDKLNCQCVNDWSGRFCEIPKDSNEEDEKEDAY</sequence>
<evidence type="ECO:0000313" key="3">
    <source>
        <dbReference type="EMBL" id="ESO82217.1"/>
    </source>
</evidence>
<proteinExistence type="predicted"/>
<keyword evidence="1" id="KW-0732">Signal</keyword>
<evidence type="ECO:0000259" key="2">
    <source>
        <dbReference type="PROSITE" id="PS00022"/>
    </source>
</evidence>
<evidence type="ECO:0000256" key="1">
    <source>
        <dbReference type="SAM" id="SignalP"/>
    </source>
</evidence>